<organism evidence="1">
    <name type="scientific">marine sediment metagenome</name>
    <dbReference type="NCBI Taxonomy" id="412755"/>
    <lineage>
        <taxon>unclassified sequences</taxon>
        <taxon>metagenomes</taxon>
        <taxon>ecological metagenomes</taxon>
    </lineage>
</organism>
<name>X1DA29_9ZZZZ</name>
<evidence type="ECO:0000313" key="1">
    <source>
        <dbReference type="EMBL" id="GAH17636.1"/>
    </source>
</evidence>
<dbReference type="AlphaFoldDB" id="X1DA29"/>
<proteinExistence type="predicted"/>
<comment type="caution">
    <text evidence="1">The sequence shown here is derived from an EMBL/GenBank/DDBJ whole genome shotgun (WGS) entry which is preliminary data.</text>
</comment>
<protein>
    <submittedName>
        <fullName evidence="1">Uncharacterized protein</fullName>
    </submittedName>
</protein>
<sequence length="62" mass="6638">MDIVIVAGVVSYCAKTIPVDIDSVVVVITRIIYQIAVSGFKVDINPSIIVIAGVINQIIVLR</sequence>
<gene>
    <name evidence="1" type="ORF">S01H4_58941</name>
</gene>
<reference evidence="1" key="1">
    <citation type="journal article" date="2014" name="Front. Microbiol.">
        <title>High frequency of phylogenetically diverse reductive dehalogenase-homologous genes in deep subseafloor sedimentary metagenomes.</title>
        <authorList>
            <person name="Kawai M."/>
            <person name="Futagami T."/>
            <person name="Toyoda A."/>
            <person name="Takaki Y."/>
            <person name="Nishi S."/>
            <person name="Hori S."/>
            <person name="Arai W."/>
            <person name="Tsubouchi T."/>
            <person name="Morono Y."/>
            <person name="Uchiyama I."/>
            <person name="Ito T."/>
            <person name="Fujiyama A."/>
            <person name="Inagaki F."/>
            <person name="Takami H."/>
        </authorList>
    </citation>
    <scope>NUCLEOTIDE SEQUENCE</scope>
    <source>
        <strain evidence="1">Expedition CK06-06</strain>
    </source>
</reference>
<accession>X1DA29</accession>
<dbReference type="EMBL" id="BART01034496">
    <property type="protein sequence ID" value="GAH17636.1"/>
    <property type="molecule type" value="Genomic_DNA"/>
</dbReference>